<evidence type="ECO:0000313" key="2">
    <source>
        <dbReference type="EMBL" id="PUB19309.1"/>
    </source>
</evidence>
<proteinExistence type="predicted"/>
<keyword evidence="3" id="KW-1185">Reference proteome</keyword>
<comment type="caution">
    <text evidence="2">The sequence shown here is derived from an EMBL/GenBank/DDBJ whole genome shotgun (WGS) entry which is preliminary data.</text>
</comment>
<organism evidence="2 3">
    <name type="scientific">Yoonia sediminilitoris</name>
    <dbReference type="NCBI Taxonomy" id="1286148"/>
    <lineage>
        <taxon>Bacteria</taxon>
        <taxon>Pseudomonadati</taxon>
        <taxon>Pseudomonadota</taxon>
        <taxon>Alphaproteobacteria</taxon>
        <taxon>Rhodobacterales</taxon>
        <taxon>Paracoccaceae</taxon>
        <taxon>Yoonia</taxon>
    </lineage>
</organism>
<evidence type="ECO:0000313" key="3">
    <source>
        <dbReference type="Proteomes" id="UP000244523"/>
    </source>
</evidence>
<keyword evidence="1" id="KW-0732">Signal</keyword>
<dbReference type="InterPro" id="IPR003795">
    <property type="entry name" value="DUF192"/>
</dbReference>
<dbReference type="PANTHER" id="PTHR37953">
    <property type="entry name" value="UPF0127 PROTEIN MJ1496"/>
    <property type="match status" value="1"/>
</dbReference>
<gene>
    <name evidence="2" type="ORF">C8N45_101905</name>
</gene>
<feature type="signal peptide" evidence="1">
    <location>
        <begin position="1"/>
        <end position="23"/>
    </location>
</feature>
<dbReference type="OrthoDB" id="9808290at2"/>
<reference evidence="2 3" key="1">
    <citation type="submission" date="2018-04" db="EMBL/GenBank/DDBJ databases">
        <title>Genomic Encyclopedia of Archaeal and Bacterial Type Strains, Phase II (KMG-II): from individual species to whole genera.</title>
        <authorList>
            <person name="Goeker M."/>
        </authorList>
    </citation>
    <scope>NUCLEOTIDE SEQUENCE [LARGE SCALE GENOMIC DNA]</scope>
    <source>
        <strain evidence="2 3">DSM 29955</strain>
    </source>
</reference>
<dbReference type="Pfam" id="PF02643">
    <property type="entry name" value="DUF192"/>
    <property type="match status" value="1"/>
</dbReference>
<name>A0A2T6KRY6_9RHOB</name>
<dbReference type="InterPro" id="IPR038695">
    <property type="entry name" value="Saro_0823-like_sf"/>
</dbReference>
<dbReference type="PANTHER" id="PTHR37953:SF1">
    <property type="entry name" value="UPF0127 PROTEIN MJ1496"/>
    <property type="match status" value="1"/>
</dbReference>
<dbReference type="EMBL" id="QBUD01000001">
    <property type="protein sequence ID" value="PUB19309.1"/>
    <property type="molecule type" value="Genomic_DNA"/>
</dbReference>
<evidence type="ECO:0008006" key="4">
    <source>
        <dbReference type="Google" id="ProtNLM"/>
    </source>
</evidence>
<dbReference type="Proteomes" id="UP000244523">
    <property type="component" value="Unassembled WGS sequence"/>
</dbReference>
<dbReference type="Gene3D" id="2.60.120.1140">
    <property type="entry name" value="Protein of unknown function DUF192"/>
    <property type="match status" value="1"/>
</dbReference>
<dbReference type="AlphaFoldDB" id="A0A2T6KRY6"/>
<evidence type="ECO:0000256" key="1">
    <source>
        <dbReference type="SAM" id="SignalP"/>
    </source>
</evidence>
<protein>
    <recommendedName>
        <fullName evidence="4">DUF192 domain-containing protein</fullName>
    </recommendedName>
</protein>
<sequence length="162" mass="17425">MGNRCKVRLAALVACMAAQPAWAICADDKITINGDFGQATFSINIADDPQERSKGLMFVESMPTLEGMLFIYETPQSVSFWMKNTLIPLDMLFLSPRGEIMGIHENAIPGDLTPIPGGDGIQMVLEINGGLSARLGVAVGDVMQHPSFGPEAILPCEQKSES</sequence>
<feature type="chain" id="PRO_5015587659" description="DUF192 domain-containing protein" evidence="1">
    <location>
        <begin position="24"/>
        <end position="162"/>
    </location>
</feature>
<accession>A0A2T6KRY6</accession>